<accession>A0A671UID0</accession>
<evidence type="ECO:0000313" key="7">
    <source>
        <dbReference type="Proteomes" id="UP000472265"/>
    </source>
</evidence>
<protein>
    <recommendedName>
        <fullName evidence="5">C2 domain-containing protein</fullName>
    </recommendedName>
</protein>
<dbReference type="PROSITE" id="PS50004">
    <property type="entry name" value="C2"/>
    <property type="match status" value="2"/>
</dbReference>
<feature type="compositionally biased region" description="Acidic residues" evidence="4">
    <location>
        <begin position="73"/>
        <end position="84"/>
    </location>
</feature>
<dbReference type="CDD" id="cd08384">
    <property type="entry name" value="C2B_Rabphilin_Doc2"/>
    <property type="match status" value="1"/>
</dbReference>
<dbReference type="Pfam" id="PF00168">
    <property type="entry name" value="C2"/>
    <property type="match status" value="2"/>
</dbReference>
<dbReference type="SUPFAM" id="SSF49562">
    <property type="entry name" value="C2 domain (Calcium/lipid-binding domain, CaLB)"/>
    <property type="match status" value="2"/>
</dbReference>
<organism evidence="6 7">
    <name type="scientific">Sparus aurata</name>
    <name type="common">Gilthead sea bream</name>
    <dbReference type="NCBI Taxonomy" id="8175"/>
    <lineage>
        <taxon>Eukaryota</taxon>
        <taxon>Metazoa</taxon>
        <taxon>Chordata</taxon>
        <taxon>Craniata</taxon>
        <taxon>Vertebrata</taxon>
        <taxon>Euteleostomi</taxon>
        <taxon>Actinopterygii</taxon>
        <taxon>Neopterygii</taxon>
        <taxon>Teleostei</taxon>
        <taxon>Neoteleostei</taxon>
        <taxon>Acanthomorphata</taxon>
        <taxon>Eupercaria</taxon>
        <taxon>Spariformes</taxon>
        <taxon>Sparidae</taxon>
        <taxon>Sparus</taxon>
    </lineage>
</organism>
<dbReference type="CDD" id="cd04035">
    <property type="entry name" value="C2A_Rabphilin_Doc2"/>
    <property type="match status" value="1"/>
</dbReference>
<dbReference type="AlphaFoldDB" id="A0A671UID0"/>
<feature type="compositionally biased region" description="Basic and acidic residues" evidence="4">
    <location>
        <begin position="19"/>
        <end position="29"/>
    </location>
</feature>
<evidence type="ECO:0000259" key="5">
    <source>
        <dbReference type="PROSITE" id="PS50004"/>
    </source>
</evidence>
<evidence type="ECO:0000256" key="4">
    <source>
        <dbReference type="SAM" id="MobiDB-lite"/>
    </source>
</evidence>
<keyword evidence="2" id="KW-0677">Repeat</keyword>
<dbReference type="GO" id="GO:0045211">
    <property type="term" value="C:postsynaptic membrane"/>
    <property type="evidence" value="ECO:0007669"/>
    <property type="project" value="TreeGrafter"/>
</dbReference>
<dbReference type="PRINTS" id="PR00399">
    <property type="entry name" value="SYNAPTOTAGMN"/>
</dbReference>
<dbReference type="InterPro" id="IPR043566">
    <property type="entry name" value="Rabphilin/DOC2/Noc2"/>
</dbReference>
<evidence type="ECO:0000256" key="2">
    <source>
        <dbReference type="ARBA" id="ARBA00022737"/>
    </source>
</evidence>
<feature type="region of interest" description="Disordered" evidence="4">
    <location>
        <begin position="1"/>
        <end position="85"/>
    </location>
</feature>
<dbReference type="InterPro" id="IPR035892">
    <property type="entry name" value="C2_domain_sf"/>
</dbReference>
<keyword evidence="3" id="KW-0106">Calcium</keyword>
<dbReference type="GO" id="GO:0017158">
    <property type="term" value="P:regulation of calcium ion-dependent exocytosis"/>
    <property type="evidence" value="ECO:0007669"/>
    <property type="project" value="TreeGrafter"/>
</dbReference>
<dbReference type="PRINTS" id="PR00360">
    <property type="entry name" value="C2DOMAIN"/>
</dbReference>
<dbReference type="FunFam" id="2.60.40.150:FF:000032">
    <property type="entry name" value="Double c2-like domain-containing"/>
    <property type="match status" value="1"/>
</dbReference>
<reference evidence="6" key="3">
    <citation type="submission" date="2025-09" db="UniProtKB">
        <authorList>
            <consortium name="Ensembl"/>
        </authorList>
    </citation>
    <scope>IDENTIFICATION</scope>
</reference>
<reference evidence="6" key="2">
    <citation type="submission" date="2025-08" db="UniProtKB">
        <authorList>
            <consortium name="Ensembl"/>
        </authorList>
    </citation>
    <scope>IDENTIFICATION</scope>
</reference>
<dbReference type="PANTHER" id="PTHR45729:SF3">
    <property type="entry name" value="RABPHILIN-3A"/>
    <property type="match status" value="1"/>
</dbReference>
<dbReference type="GO" id="GO:0061669">
    <property type="term" value="P:spontaneous neurotransmitter secretion"/>
    <property type="evidence" value="ECO:0007669"/>
    <property type="project" value="TreeGrafter"/>
</dbReference>
<feature type="domain" description="C2" evidence="5">
    <location>
        <begin position="87"/>
        <end position="209"/>
    </location>
</feature>
<dbReference type="Gene3D" id="2.60.40.150">
    <property type="entry name" value="C2 domain"/>
    <property type="match status" value="2"/>
</dbReference>
<feature type="domain" description="C2" evidence="5">
    <location>
        <begin position="226"/>
        <end position="359"/>
    </location>
</feature>
<evidence type="ECO:0000256" key="3">
    <source>
        <dbReference type="ARBA" id="ARBA00022837"/>
    </source>
</evidence>
<dbReference type="OMA" id="SANHHEH"/>
<dbReference type="PANTHER" id="PTHR45729">
    <property type="entry name" value="RABPHILIN, ISOFORM A"/>
    <property type="match status" value="1"/>
</dbReference>
<gene>
    <name evidence="6" type="primary">rph3aa</name>
</gene>
<dbReference type="InterPro" id="IPR000008">
    <property type="entry name" value="C2_dom"/>
</dbReference>
<dbReference type="GO" id="GO:0043005">
    <property type="term" value="C:neuron projection"/>
    <property type="evidence" value="ECO:0007669"/>
    <property type="project" value="TreeGrafter"/>
</dbReference>
<name>A0A671UID0_SPAAU</name>
<proteinExistence type="predicted"/>
<keyword evidence="7" id="KW-1185">Reference proteome</keyword>
<reference evidence="6" key="1">
    <citation type="submission" date="2021-04" db="EMBL/GenBank/DDBJ databases">
        <authorList>
            <consortium name="Wellcome Sanger Institute Data Sharing"/>
        </authorList>
    </citation>
    <scope>NUCLEOTIDE SEQUENCE [LARGE SCALE GENOMIC DNA]</scope>
</reference>
<evidence type="ECO:0000313" key="6">
    <source>
        <dbReference type="Ensembl" id="ENSSAUP00010014136.1"/>
    </source>
</evidence>
<evidence type="ECO:0000256" key="1">
    <source>
        <dbReference type="ARBA" id="ARBA00022723"/>
    </source>
</evidence>
<dbReference type="Proteomes" id="UP000472265">
    <property type="component" value="Chromosome 12"/>
</dbReference>
<dbReference type="InterPro" id="IPR047022">
    <property type="entry name" value="Rabphilin_Doc2_C2A"/>
</dbReference>
<dbReference type="Ensembl" id="ENSSAUT00010015009.1">
    <property type="protein sequence ID" value="ENSSAUP00010014136.1"/>
    <property type="gene ID" value="ENSSAUG00010006488.1"/>
</dbReference>
<dbReference type="GeneTree" id="ENSGT00940000157468"/>
<dbReference type="GO" id="GO:0046872">
    <property type="term" value="F:metal ion binding"/>
    <property type="evidence" value="ECO:0007669"/>
    <property type="project" value="UniProtKB-KW"/>
</dbReference>
<dbReference type="GO" id="GO:0006887">
    <property type="term" value="P:exocytosis"/>
    <property type="evidence" value="ECO:0007669"/>
    <property type="project" value="TreeGrafter"/>
</dbReference>
<dbReference type="SMART" id="SM00239">
    <property type="entry name" value="C2"/>
    <property type="match status" value="2"/>
</dbReference>
<dbReference type="InterPro" id="IPR001565">
    <property type="entry name" value="Synaptotagmin"/>
</dbReference>
<dbReference type="FunFam" id="2.60.40.150:FF:000023">
    <property type="entry name" value="Double C2-like domain-containing protein"/>
    <property type="match status" value="1"/>
</dbReference>
<keyword evidence="1" id="KW-0479">Metal-binding</keyword>
<sequence>MVKNGRHCLVTFPAPAAEAENKRAEREETAGPPAVQEKRQPVVSSSLPAARITPPVNPPVNNNTAPPRPPPDPTEDEDEYDSDDATTLGSLEFSLLYEQENHSLHCCIVKAKGLKPMDSNGLADPYVKLHLLPGASKSNKLRTKTLKNTLNPVWNETLVYHGITDDEMSRKTLRLSVSDEDKFGHNEFIGETRVALKKLKFDQKKNFSVCLERVIPVRTTCEDSEERGRILVSLMYSSQQGRLIVGVVRCAHLAAMDSNGYSDPFVKVCLKPDMGKKAKNKTQIKKKTLNPEYNEEFSYEIKHGELAKKTLDISVWDYDMGKSNDFIGGCQLGIQAKGESLKHWYECLKNKDKKIERWHVLLNDNTVQFED</sequence>
<dbReference type="GO" id="GO:0098850">
    <property type="term" value="C:extrinsic component of synaptic vesicle membrane"/>
    <property type="evidence" value="ECO:0007669"/>
    <property type="project" value="TreeGrafter"/>
</dbReference>